<dbReference type="Proteomes" id="UP001062846">
    <property type="component" value="Chromosome 1"/>
</dbReference>
<evidence type="ECO:0000313" key="2">
    <source>
        <dbReference type="Proteomes" id="UP001062846"/>
    </source>
</evidence>
<accession>A0ACC0Q575</accession>
<reference evidence="1" key="1">
    <citation type="submission" date="2022-02" db="EMBL/GenBank/DDBJ databases">
        <title>Plant Genome Project.</title>
        <authorList>
            <person name="Zhang R.-G."/>
        </authorList>
    </citation>
    <scope>NUCLEOTIDE SEQUENCE</scope>
    <source>
        <strain evidence="1">AT1</strain>
    </source>
</reference>
<keyword evidence="2" id="KW-1185">Reference proteome</keyword>
<organism evidence="1 2">
    <name type="scientific">Rhododendron molle</name>
    <name type="common">Chinese azalea</name>
    <name type="synonym">Azalea mollis</name>
    <dbReference type="NCBI Taxonomy" id="49168"/>
    <lineage>
        <taxon>Eukaryota</taxon>
        <taxon>Viridiplantae</taxon>
        <taxon>Streptophyta</taxon>
        <taxon>Embryophyta</taxon>
        <taxon>Tracheophyta</taxon>
        <taxon>Spermatophyta</taxon>
        <taxon>Magnoliopsida</taxon>
        <taxon>eudicotyledons</taxon>
        <taxon>Gunneridae</taxon>
        <taxon>Pentapetalae</taxon>
        <taxon>asterids</taxon>
        <taxon>Ericales</taxon>
        <taxon>Ericaceae</taxon>
        <taxon>Ericoideae</taxon>
        <taxon>Rhodoreae</taxon>
        <taxon>Rhododendron</taxon>
    </lineage>
</organism>
<proteinExistence type="predicted"/>
<dbReference type="EMBL" id="CM046388">
    <property type="protein sequence ID" value="KAI8573217.1"/>
    <property type="molecule type" value="Genomic_DNA"/>
</dbReference>
<sequence>MDSIGCKYFAGGGAMKITRGGKRAQGTRYPRCESFALKTKLGFQVANACDSVNPIGGEDGSRSYSRVN</sequence>
<evidence type="ECO:0000313" key="1">
    <source>
        <dbReference type="EMBL" id="KAI8573217.1"/>
    </source>
</evidence>
<gene>
    <name evidence="1" type="ORF">RHMOL_Rhmol01G0261500</name>
</gene>
<name>A0ACC0Q575_RHOML</name>
<protein>
    <submittedName>
        <fullName evidence="1">Uncharacterized protein</fullName>
    </submittedName>
</protein>
<comment type="caution">
    <text evidence="1">The sequence shown here is derived from an EMBL/GenBank/DDBJ whole genome shotgun (WGS) entry which is preliminary data.</text>
</comment>